<comment type="similarity">
    <text evidence="2">Belongs to the Bcl-2 family.</text>
</comment>
<evidence type="ECO:0000256" key="2">
    <source>
        <dbReference type="ARBA" id="ARBA00009458"/>
    </source>
</evidence>
<dbReference type="GO" id="GO:0008630">
    <property type="term" value="P:intrinsic apoptotic signaling pathway in response to DNA damage"/>
    <property type="evidence" value="ECO:0007669"/>
    <property type="project" value="TreeGrafter"/>
</dbReference>
<dbReference type="InterPro" id="IPR002475">
    <property type="entry name" value="Bcl2-like"/>
</dbReference>
<dbReference type="GO" id="GO:0042981">
    <property type="term" value="P:regulation of apoptotic process"/>
    <property type="evidence" value="ECO:0007669"/>
    <property type="project" value="InterPro"/>
</dbReference>
<evidence type="ECO:0000256" key="3">
    <source>
        <dbReference type="ARBA" id="ARBA00022692"/>
    </source>
</evidence>
<comment type="caution">
    <text evidence="8">The sequence shown here is derived from an EMBL/GenBank/DDBJ whole genome shotgun (WGS) entry which is preliminary data.</text>
</comment>
<accession>A0A8J5MY73</accession>
<dbReference type="InterPro" id="IPR046371">
    <property type="entry name" value="Bcl-2_BH1-3"/>
</dbReference>
<evidence type="ECO:0000313" key="8">
    <source>
        <dbReference type="EMBL" id="KAG7167782.1"/>
    </source>
</evidence>
<dbReference type="CDD" id="cd06845">
    <property type="entry name" value="Bcl-2_like"/>
    <property type="match status" value="1"/>
</dbReference>
<evidence type="ECO:0000256" key="1">
    <source>
        <dbReference type="ARBA" id="ARBA00004308"/>
    </source>
</evidence>
<dbReference type="GO" id="GO:0001836">
    <property type="term" value="P:release of cytochrome c from mitochondria"/>
    <property type="evidence" value="ECO:0007669"/>
    <property type="project" value="TreeGrafter"/>
</dbReference>
<dbReference type="Pfam" id="PF00452">
    <property type="entry name" value="Bcl-2"/>
    <property type="match status" value="1"/>
</dbReference>
<feature type="compositionally biased region" description="Low complexity" evidence="6">
    <location>
        <begin position="53"/>
        <end position="64"/>
    </location>
</feature>
<dbReference type="GO" id="GO:0005741">
    <property type="term" value="C:mitochondrial outer membrane"/>
    <property type="evidence" value="ECO:0007669"/>
    <property type="project" value="TreeGrafter"/>
</dbReference>
<dbReference type="GO" id="GO:0012505">
    <property type="term" value="C:endomembrane system"/>
    <property type="evidence" value="ECO:0007669"/>
    <property type="project" value="UniProtKB-SubCell"/>
</dbReference>
<dbReference type="InterPro" id="IPR026298">
    <property type="entry name" value="Bcl-2_fam"/>
</dbReference>
<dbReference type="GO" id="GO:0051400">
    <property type="term" value="F:BH domain binding"/>
    <property type="evidence" value="ECO:0007669"/>
    <property type="project" value="TreeGrafter"/>
</dbReference>
<evidence type="ECO:0000259" key="7">
    <source>
        <dbReference type="SMART" id="SM00337"/>
    </source>
</evidence>
<keyword evidence="3" id="KW-0812">Transmembrane</keyword>
<keyword evidence="9" id="KW-1185">Reference proteome</keyword>
<protein>
    <submittedName>
        <fullName evidence="8">Bcl-2-like protein 1-like 1</fullName>
    </submittedName>
</protein>
<dbReference type="EMBL" id="JAHLQT010021257">
    <property type="protein sequence ID" value="KAG7167782.1"/>
    <property type="molecule type" value="Genomic_DNA"/>
</dbReference>
<dbReference type="PANTHER" id="PTHR11256">
    <property type="entry name" value="BCL-2 RELATED"/>
    <property type="match status" value="1"/>
</dbReference>
<dbReference type="PROSITE" id="PS50062">
    <property type="entry name" value="BCL2_FAMILY"/>
    <property type="match status" value="1"/>
</dbReference>
<evidence type="ECO:0000256" key="5">
    <source>
        <dbReference type="ARBA" id="ARBA00023136"/>
    </source>
</evidence>
<dbReference type="SMART" id="SM00337">
    <property type="entry name" value="BCL"/>
    <property type="match status" value="1"/>
</dbReference>
<dbReference type="AlphaFoldDB" id="A0A8J5MY73"/>
<organism evidence="8 9">
    <name type="scientific">Homarus americanus</name>
    <name type="common">American lobster</name>
    <dbReference type="NCBI Taxonomy" id="6706"/>
    <lineage>
        <taxon>Eukaryota</taxon>
        <taxon>Metazoa</taxon>
        <taxon>Ecdysozoa</taxon>
        <taxon>Arthropoda</taxon>
        <taxon>Crustacea</taxon>
        <taxon>Multicrustacea</taxon>
        <taxon>Malacostraca</taxon>
        <taxon>Eumalacostraca</taxon>
        <taxon>Eucarida</taxon>
        <taxon>Decapoda</taxon>
        <taxon>Pleocyemata</taxon>
        <taxon>Astacidea</taxon>
        <taxon>Nephropoidea</taxon>
        <taxon>Nephropidae</taxon>
        <taxon>Homarus</taxon>
    </lineage>
</organism>
<name>A0A8J5MY73_HOMAM</name>
<feature type="region of interest" description="Disordered" evidence="6">
    <location>
        <begin position="1"/>
        <end position="101"/>
    </location>
</feature>
<keyword evidence="5" id="KW-0472">Membrane</keyword>
<feature type="compositionally biased region" description="Basic and acidic residues" evidence="6">
    <location>
        <begin position="80"/>
        <end position="101"/>
    </location>
</feature>
<evidence type="ECO:0000256" key="4">
    <source>
        <dbReference type="ARBA" id="ARBA00022989"/>
    </source>
</evidence>
<evidence type="ECO:0000313" key="9">
    <source>
        <dbReference type="Proteomes" id="UP000747542"/>
    </source>
</evidence>
<proteinExistence type="inferred from homology"/>
<gene>
    <name evidence="8" type="primary">Bcl2l1-L1</name>
    <name evidence="8" type="ORF">Hamer_G010176</name>
</gene>
<dbReference type="GO" id="GO:0097192">
    <property type="term" value="P:extrinsic apoptotic signaling pathway in absence of ligand"/>
    <property type="evidence" value="ECO:0007669"/>
    <property type="project" value="TreeGrafter"/>
</dbReference>
<dbReference type="PANTHER" id="PTHR11256:SF47">
    <property type="entry name" value="BCL-2-LIKE PROTEIN 10"/>
    <property type="match status" value="1"/>
</dbReference>
<evidence type="ECO:0000256" key="6">
    <source>
        <dbReference type="SAM" id="MobiDB-lite"/>
    </source>
</evidence>
<reference evidence="8" key="1">
    <citation type="journal article" date="2021" name="Sci. Adv.">
        <title>The American lobster genome reveals insights on longevity, neural, and immune adaptations.</title>
        <authorList>
            <person name="Polinski J.M."/>
            <person name="Zimin A.V."/>
            <person name="Clark K.F."/>
            <person name="Kohn A.B."/>
            <person name="Sadowski N."/>
            <person name="Timp W."/>
            <person name="Ptitsyn A."/>
            <person name="Khanna P."/>
            <person name="Romanova D.Y."/>
            <person name="Williams P."/>
            <person name="Greenwood S.J."/>
            <person name="Moroz L.L."/>
            <person name="Walt D.R."/>
            <person name="Bodnar A.G."/>
        </authorList>
    </citation>
    <scope>NUCLEOTIDE SEQUENCE</scope>
    <source>
        <strain evidence="8">GMGI-L3</strain>
    </source>
</reference>
<comment type="subcellular location">
    <subcellularLocation>
        <location evidence="1">Endomembrane system</location>
    </subcellularLocation>
</comment>
<dbReference type="Proteomes" id="UP000747542">
    <property type="component" value="Unassembled WGS sequence"/>
</dbReference>
<feature type="domain" description="Bcl-2 Bcl-2 homology region 1-3" evidence="7">
    <location>
        <begin position="133"/>
        <end position="234"/>
    </location>
</feature>
<keyword evidence="4" id="KW-1133">Transmembrane helix</keyword>
<dbReference type="OrthoDB" id="6021377at2759"/>
<sequence length="274" mass="30498">MAPIENKDSLTVGLKGNCDIDTDEGFHSPSVSAPGLRCEDLASRAGTETEVGDSTSSCSTSDNDSQPEAGAHAVSDVENDETRPERCSQSDNESSNRERDQMEYQAETLAEFIVYTIIGKKNGRTDDKVEQTLLRCVRTMMQKHEILLKGMMRRLDITMETGYVSFVAVANELFEGDRQVITWGRIVALYAFGGQLALYCKEKNMEDFCVKIAMFMGKYASNVVVPYVRSVGGWKKICEEFPVEDDLENKAWRYLTWTAIGLGLAATASFFTSH</sequence>